<dbReference type="RefSeq" id="WP_056933858.1">
    <property type="nucleotide sequence ID" value="NZ_CP013050.1"/>
</dbReference>
<evidence type="ECO:0000259" key="7">
    <source>
        <dbReference type="Pfam" id="PF24961"/>
    </source>
</evidence>
<dbReference type="PANTHER" id="PTHR33507">
    <property type="entry name" value="INNER MEMBRANE PROTEIN YBBJ"/>
    <property type="match status" value="1"/>
</dbReference>
<dbReference type="InterPro" id="IPR056739">
    <property type="entry name" value="NfeD_membrane"/>
</dbReference>
<reference evidence="9 10" key="1">
    <citation type="journal article" date="2016" name="Genome Announc.">
        <title>Complete genome sequence of the hyperthermophilic and piezophilic archaeon Thermococcus barophilus Ch5, capable of growth at the expense of hydrogenogenesis from carbon monoxide and formate.</title>
        <authorList>
            <person name="Oger P."/>
            <person name="Sokolova T.G."/>
            <person name="Kozhevnikova D.A."/>
            <person name="Taranov E.A."/>
            <person name="Vannier P."/>
            <person name="Lee H.S."/>
            <person name="Kwon K.K."/>
            <person name="Kang S.G."/>
            <person name="Lee J.H."/>
            <person name="Bonch-Osmolovskaya E.A."/>
            <person name="Lebedinsky A.V."/>
        </authorList>
    </citation>
    <scope>NUCLEOTIDE SEQUENCE [LARGE SCALE GENOMIC DNA]</scope>
    <source>
        <strain evidence="10">Ch5</strain>
    </source>
</reference>
<keyword evidence="3 5" id="KW-1133">Transmembrane helix</keyword>
<dbReference type="AlphaFoldDB" id="A0A0S1XBK5"/>
<evidence type="ECO:0000256" key="5">
    <source>
        <dbReference type="SAM" id="Phobius"/>
    </source>
</evidence>
<dbReference type="SUPFAM" id="SSF52096">
    <property type="entry name" value="ClpP/crotonase"/>
    <property type="match status" value="1"/>
</dbReference>
<dbReference type="InterPro" id="IPR012340">
    <property type="entry name" value="NA-bd_OB-fold"/>
</dbReference>
<dbReference type="GeneID" id="26136478"/>
<keyword evidence="4 5" id="KW-0472">Membrane</keyword>
<feature type="transmembrane region" description="Helical" evidence="5">
    <location>
        <begin position="307"/>
        <end position="326"/>
    </location>
</feature>
<sequence length="449" mass="48683">MRKVLLIVALFILLTPALAQAKTVYVAQIKGQITSYTYDQFDRYISEAERANANAIIIELDTPGGRGDAMQNIIQRIQTAKVPVIIYVYPSGAMAASAGTYIALGSHLIAMAPGTGIGACRPILGYSQNGSIIEAPTKITNFYVAYIKSLAEASGRNATIAEKFITEDLSLTPEEALKYHVIEVIAYDLNDLLNKADGMKTKLPVNGKYVTLSLKGAQVVYLRPTFKDQLITYITDPVVAYVLLTLGIWALILGFLSPGWHVPETAGAIMIALAIIGLGYFGYRSAGLLLIFLAIIFFIAEALTPTFGLFTVAGFISFVIGSIFLFSGGGGVDYLVSREVYSQLRLVIITIGILLAVFFAFGMAAVIRAHRRKAQTGKEEMIGLTGEVVEPLVPEGMIKIRGELWKAVSKTGEEINIGEKVRVVGMEGLKLIVVREKEKNIEEESKGGE</sequence>
<dbReference type="InterPro" id="IPR029045">
    <property type="entry name" value="ClpP/crotonase-like_dom_sf"/>
</dbReference>
<feature type="transmembrane region" description="Helical" evidence="5">
    <location>
        <begin position="346"/>
        <end position="367"/>
    </location>
</feature>
<keyword evidence="2 5" id="KW-0812">Transmembrane</keyword>
<dbReference type="PATRIC" id="fig|55802.8.peg.1207"/>
<comment type="subcellular location">
    <subcellularLocation>
        <location evidence="1">Membrane</location>
        <topology evidence="1">Multi-pass membrane protein</topology>
    </subcellularLocation>
</comment>
<dbReference type="EMBL" id="CP013050">
    <property type="protein sequence ID" value="ALM75151.1"/>
    <property type="molecule type" value="Genomic_DNA"/>
</dbReference>
<evidence type="ECO:0000256" key="2">
    <source>
        <dbReference type="ARBA" id="ARBA00022692"/>
    </source>
</evidence>
<dbReference type="InterPro" id="IPR002810">
    <property type="entry name" value="NfeD-like_C"/>
</dbReference>
<dbReference type="GO" id="GO:0006508">
    <property type="term" value="P:proteolysis"/>
    <property type="evidence" value="ECO:0007669"/>
    <property type="project" value="UniProtKB-KW"/>
</dbReference>
<feature type="domain" description="NfeD1b N-terminal" evidence="8">
    <location>
        <begin position="23"/>
        <end position="176"/>
    </location>
</feature>
<evidence type="ECO:0000259" key="8">
    <source>
        <dbReference type="Pfam" id="PF25145"/>
    </source>
</evidence>
<dbReference type="FunFam" id="3.90.226.10:FF:000089">
    <property type="entry name" value="Membrane-bound serine protease"/>
    <property type="match status" value="1"/>
</dbReference>
<dbReference type="GO" id="GO:0008233">
    <property type="term" value="F:peptidase activity"/>
    <property type="evidence" value="ECO:0007669"/>
    <property type="project" value="UniProtKB-KW"/>
</dbReference>
<accession>A0A0S1XBK5</accession>
<feature type="domain" description="NfeD integral membrane" evidence="7">
    <location>
        <begin position="238"/>
        <end position="362"/>
    </location>
</feature>
<dbReference type="Pfam" id="PF01957">
    <property type="entry name" value="NfeD"/>
    <property type="match status" value="1"/>
</dbReference>
<evidence type="ECO:0000313" key="10">
    <source>
        <dbReference type="Proteomes" id="UP000066042"/>
    </source>
</evidence>
<dbReference type="Pfam" id="PF24961">
    <property type="entry name" value="NfeD_membrane"/>
    <property type="match status" value="1"/>
</dbReference>
<dbReference type="CDD" id="cd07020">
    <property type="entry name" value="Clp_protease_NfeD_1"/>
    <property type="match status" value="1"/>
</dbReference>
<name>A0A0S1XBK5_THEBA</name>
<dbReference type="FunFam" id="2.40.50.140:FF:000336">
    <property type="entry name" value="Membrane-bound serine protease"/>
    <property type="match status" value="1"/>
</dbReference>
<feature type="transmembrane region" description="Helical" evidence="5">
    <location>
        <begin position="238"/>
        <end position="256"/>
    </location>
</feature>
<evidence type="ECO:0000256" key="4">
    <source>
        <dbReference type="ARBA" id="ARBA00023136"/>
    </source>
</evidence>
<evidence type="ECO:0000256" key="1">
    <source>
        <dbReference type="ARBA" id="ARBA00004141"/>
    </source>
</evidence>
<gene>
    <name evidence="9" type="ORF">TBCH5v1_1227</name>
</gene>
<evidence type="ECO:0000259" key="6">
    <source>
        <dbReference type="Pfam" id="PF01957"/>
    </source>
</evidence>
<dbReference type="InterPro" id="IPR052165">
    <property type="entry name" value="Membrane_assoc_protease"/>
</dbReference>
<feature type="transmembrane region" description="Helical" evidence="5">
    <location>
        <begin position="268"/>
        <end position="300"/>
    </location>
</feature>
<dbReference type="SUPFAM" id="SSF141322">
    <property type="entry name" value="NfeD domain-like"/>
    <property type="match status" value="1"/>
</dbReference>
<dbReference type="GO" id="GO:0016020">
    <property type="term" value="C:membrane"/>
    <property type="evidence" value="ECO:0007669"/>
    <property type="project" value="UniProtKB-SubCell"/>
</dbReference>
<dbReference type="Pfam" id="PF25145">
    <property type="entry name" value="NfeD1b_N"/>
    <property type="match status" value="1"/>
</dbReference>
<feature type="domain" description="NfeD-like C-terminal" evidence="6">
    <location>
        <begin position="379"/>
        <end position="434"/>
    </location>
</feature>
<dbReference type="Gene3D" id="3.90.226.10">
    <property type="entry name" value="2-enoyl-CoA Hydratase, Chain A, domain 1"/>
    <property type="match status" value="1"/>
</dbReference>
<protein>
    <submittedName>
        <fullName evidence="9">Membrane-bound ClpP-class protease</fullName>
    </submittedName>
</protein>
<evidence type="ECO:0000256" key="3">
    <source>
        <dbReference type="ARBA" id="ARBA00022989"/>
    </source>
</evidence>
<keyword evidence="9" id="KW-0378">Hydrolase</keyword>
<keyword evidence="9" id="KW-0645">Protease</keyword>
<dbReference type="Proteomes" id="UP000066042">
    <property type="component" value="Chromosome"/>
</dbReference>
<dbReference type="InterPro" id="IPR056738">
    <property type="entry name" value="NfeD1b_N"/>
</dbReference>
<evidence type="ECO:0000313" key="9">
    <source>
        <dbReference type="EMBL" id="ALM75151.1"/>
    </source>
</evidence>
<dbReference type="PANTHER" id="PTHR33507:SF4">
    <property type="entry name" value="NODULATION COMPETITIVENESS PROTEIN NFED"/>
    <property type="match status" value="1"/>
</dbReference>
<proteinExistence type="predicted"/>
<dbReference type="STRING" id="55802.TBCH5v1_1227"/>
<organism evidence="9 10">
    <name type="scientific">Thermococcus barophilus</name>
    <dbReference type="NCBI Taxonomy" id="55802"/>
    <lineage>
        <taxon>Archaea</taxon>
        <taxon>Methanobacteriati</taxon>
        <taxon>Methanobacteriota</taxon>
        <taxon>Thermococci</taxon>
        <taxon>Thermococcales</taxon>
        <taxon>Thermococcaceae</taxon>
        <taxon>Thermococcus</taxon>
    </lineage>
</organism>
<dbReference type="Gene3D" id="2.40.50.140">
    <property type="entry name" value="Nucleic acid-binding proteins"/>
    <property type="match status" value="1"/>
</dbReference>